<dbReference type="AlphaFoldDB" id="A0A392NYR3"/>
<feature type="non-terminal residue" evidence="1">
    <location>
        <position position="85"/>
    </location>
</feature>
<dbReference type="Proteomes" id="UP000265520">
    <property type="component" value="Unassembled WGS sequence"/>
</dbReference>
<accession>A0A392NYR3</accession>
<protein>
    <submittedName>
        <fullName evidence="1">Uncharacterized protein</fullName>
    </submittedName>
</protein>
<name>A0A392NYR3_9FABA</name>
<sequence length="85" mass="9524">MTTLTTPLYSASALERVGCLLEDQEARDKVVTEENTVPECGASGVRTSTPISNAFENKHVFRARCMLVKTNLLNHIRYVRSSEHE</sequence>
<keyword evidence="2" id="KW-1185">Reference proteome</keyword>
<comment type="caution">
    <text evidence="1">The sequence shown here is derived from an EMBL/GenBank/DDBJ whole genome shotgun (WGS) entry which is preliminary data.</text>
</comment>
<evidence type="ECO:0000313" key="2">
    <source>
        <dbReference type="Proteomes" id="UP000265520"/>
    </source>
</evidence>
<evidence type="ECO:0000313" key="1">
    <source>
        <dbReference type="EMBL" id="MCI04943.1"/>
    </source>
</evidence>
<proteinExistence type="predicted"/>
<dbReference type="EMBL" id="LXQA010057049">
    <property type="protein sequence ID" value="MCI04943.1"/>
    <property type="molecule type" value="Genomic_DNA"/>
</dbReference>
<reference evidence="1 2" key="1">
    <citation type="journal article" date="2018" name="Front. Plant Sci.">
        <title>Red Clover (Trifolium pratense) and Zigzag Clover (T. medium) - A Picture of Genomic Similarities and Differences.</title>
        <authorList>
            <person name="Dluhosova J."/>
            <person name="Istvanek J."/>
            <person name="Nedelnik J."/>
            <person name="Repkova J."/>
        </authorList>
    </citation>
    <scope>NUCLEOTIDE SEQUENCE [LARGE SCALE GENOMIC DNA]</scope>
    <source>
        <strain evidence="2">cv. 10/8</strain>
        <tissue evidence="1">Leaf</tissue>
    </source>
</reference>
<organism evidence="1 2">
    <name type="scientific">Trifolium medium</name>
    <dbReference type="NCBI Taxonomy" id="97028"/>
    <lineage>
        <taxon>Eukaryota</taxon>
        <taxon>Viridiplantae</taxon>
        <taxon>Streptophyta</taxon>
        <taxon>Embryophyta</taxon>
        <taxon>Tracheophyta</taxon>
        <taxon>Spermatophyta</taxon>
        <taxon>Magnoliopsida</taxon>
        <taxon>eudicotyledons</taxon>
        <taxon>Gunneridae</taxon>
        <taxon>Pentapetalae</taxon>
        <taxon>rosids</taxon>
        <taxon>fabids</taxon>
        <taxon>Fabales</taxon>
        <taxon>Fabaceae</taxon>
        <taxon>Papilionoideae</taxon>
        <taxon>50 kb inversion clade</taxon>
        <taxon>NPAAA clade</taxon>
        <taxon>Hologalegina</taxon>
        <taxon>IRL clade</taxon>
        <taxon>Trifolieae</taxon>
        <taxon>Trifolium</taxon>
    </lineage>
</organism>